<comment type="caution">
    <text evidence="4">The sequence shown here is derived from an EMBL/GenBank/DDBJ whole genome shotgun (WGS) entry which is preliminary data.</text>
</comment>
<accession>A0A366I7X6</accession>
<reference evidence="4 5" key="1">
    <citation type="submission" date="2018-06" db="EMBL/GenBank/DDBJ databases">
        <title>Genomic Encyclopedia of Type Strains, Phase IV (KMG-IV): sequencing the most valuable type-strain genomes for metagenomic binning, comparative biology and taxonomic classification.</title>
        <authorList>
            <person name="Goeker M."/>
        </authorList>
    </citation>
    <scope>NUCLEOTIDE SEQUENCE [LARGE SCALE GENOMIC DNA]</scope>
    <source>
        <strain evidence="4 5">DSM 22112</strain>
    </source>
</reference>
<keyword evidence="2" id="KW-0812">Transmembrane</keyword>
<dbReference type="Proteomes" id="UP000253490">
    <property type="component" value="Unassembled WGS sequence"/>
</dbReference>
<feature type="region of interest" description="Disordered" evidence="1">
    <location>
        <begin position="53"/>
        <end position="72"/>
    </location>
</feature>
<dbReference type="Pfam" id="PF13240">
    <property type="entry name" value="Zn_Ribbon_1"/>
    <property type="match status" value="1"/>
</dbReference>
<evidence type="ECO:0000313" key="4">
    <source>
        <dbReference type="EMBL" id="RBP65318.1"/>
    </source>
</evidence>
<sequence>MENFCTNCGKELHTSARFCAKCGAPVLDGSVSPVPAEQPKPVAHTQIKSEVQPKEYTPPLKIPKRKSAAAPKRNSGRNTLCIVLSVLLIIQIVAVALYGWPGFMVGGGVKRPSVQKSDSFTLQEGQTTVSTDGGVTVDFGPYNAMDGEKVSVKELSADSDSIEGGTRTAYDISAGERTEFDGLLTITLPYDESKTDSTDEEGSVLAEYYNRETSEWELVDYTVNTTDNTVNITTDHLSQYCTVTLRDAGSPYALLSKFSSKRLDDETAIAILREYEQTGQPGEVSDSLLQTFYKQFLPMQYQQNLGDTEAEAVHELVDWLADVSELAAQGGGYKQAASVLEKTGYMLLGVSALSLGDTMIDAYKGKESAETVAAEAYKLSYNVGVALLDYKKITTGMVQLSMLGVIALDYSLNKFMVAANQTYKDAIFKAVIAYNEEVHPWTEAEWYARIMGLYKNRGDNPEKFNAALRGIMENYSSRYFHDTWEEQQVAANLAGLHTYTTDALQVTDAAKEYCIEQYMARLGERLQPVLGEVVKRIRYDSLKAYGKNATELRQALNAPLVFEVAEEIPDGEKSQYAGCTVVISRPNAPVGGAWTVGLDKYGRASLDATILGYMQAGIPTQLRLWNKGDDEFEDEPLLTQTFKVTEKVTVIPLGKTGIDAKWFEGNWRNPVHNTVMRLEIIDDTKCSYTTTIDDESITTQTTYVFDKETSSITFAASDKNGTDGRVWMPEVIFHGYEENGGGYIASGSGSRYERIK</sequence>
<organism evidence="4 5">
    <name type="scientific">Alkalibaculum bacchi</name>
    <dbReference type="NCBI Taxonomy" id="645887"/>
    <lineage>
        <taxon>Bacteria</taxon>
        <taxon>Bacillati</taxon>
        <taxon>Bacillota</taxon>
        <taxon>Clostridia</taxon>
        <taxon>Eubacteriales</taxon>
        <taxon>Eubacteriaceae</taxon>
        <taxon>Alkalibaculum</taxon>
    </lineage>
</organism>
<dbReference type="EMBL" id="QNRX01000007">
    <property type="protein sequence ID" value="RBP65318.1"/>
    <property type="molecule type" value="Genomic_DNA"/>
</dbReference>
<keyword evidence="2" id="KW-1133">Transmembrane helix</keyword>
<keyword evidence="2" id="KW-0472">Membrane</keyword>
<name>A0A366I7X6_9FIRM</name>
<dbReference type="AlphaFoldDB" id="A0A366I7X6"/>
<protein>
    <submittedName>
        <fullName evidence="4">Zinc ribbon protein</fullName>
    </submittedName>
</protein>
<evidence type="ECO:0000259" key="3">
    <source>
        <dbReference type="Pfam" id="PF13240"/>
    </source>
</evidence>
<proteinExistence type="predicted"/>
<evidence type="ECO:0000256" key="1">
    <source>
        <dbReference type="SAM" id="MobiDB-lite"/>
    </source>
</evidence>
<gene>
    <name evidence="4" type="ORF">DES36_10755</name>
</gene>
<feature type="transmembrane region" description="Helical" evidence="2">
    <location>
        <begin position="80"/>
        <end position="100"/>
    </location>
</feature>
<keyword evidence="5" id="KW-1185">Reference proteome</keyword>
<evidence type="ECO:0000256" key="2">
    <source>
        <dbReference type="SAM" id="Phobius"/>
    </source>
</evidence>
<evidence type="ECO:0000313" key="5">
    <source>
        <dbReference type="Proteomes" id="UP000253490"/>
    </source>
</evidence>
<feature type="domain" description="Zinc-ribbon" evidence="3">
    <location>
        <begin position="4"/>
        <end position="26"/>
    </location>
</feature>
<dbReference type="InterPro" id="IPR026870">
    <property type="entry name" value="Zinc_ribbon_dom"/>
</dbReference>
<dbReference type="RefSeq" id="WP_242981720.1">
    <property type="nucleotide sequence ID" value="NZ_QNRX01000007.1"/>
</dbReference>